<reference evidence="2 3" key="1">
    <citation type="journal article" date="2017" name="Gigascience">
        <title>Genome sequence of the small brown planthopper, Laodelphax striatellus.</title>
        <authorList>
            <person name="Zhu J."/>
            <person name="Jiang F."/>
            <person name="Wang X."/>
            <person name="Yang P."/>
            <person name="Bao Y."/>
            <person name="Zhao W."/>
            <person name="Wang W."/>
            <person name="Lu H."/>
            <person name="Wang Q."/>
            <person name="Cui N."/>
            <person name="Li J."/>
            <person name="Chen X."/>
            <person name="Luo L."/>
            <person name="Yu J."/>
            <person name="Kang L."/>
            <person name="Cui F."/>
        </authorList>
    </citation>
    <scope>NUCLEOTIDE SEQUENCE [LARGE SCALE GENOMIC DNA]</scope>
    <source>
        <strain evidence="2">Lst14</strain>
    </source>
</reference>
<evidence type="ECO:0000256" key="1">
    <source>
        <dbReference type="SAM" id="MobiDB-lite"/>
    </source>
</evidence>
<organism evidence="2 3">
    <name type="scientific">Laodelphax striatellus</name>
    <name type="common">Small brown planthopper</name>
    <name type="synonym">Delphax striatella</name>
    <dbReference type="NCBI Taxonomy" id="195883"/>
    <lineage>
        <taxon>Eukaryota</taxon>
        <taxon>Metazoa</taxon>
        <taxon>Ecdysozoa</taxon>
        <taxon>Arthropoda</taxon>
        <taxon>Hexapoda</taxon>
        <taxon>Insecta</taxon>
        <taxon>Pterygota</taxon>
        <taxon>Neoptera</taxon>
        <taxon>Paraneoptera</taxon>
        <taxon>Hemiptera</taxon>
        <taxon>Auchenorrhyncha</taxon>
        <taxon>Fulgoroidea</taxon>
        <taxon>Delphacidae</taxon>
        <taxon>Criomorphinae</taxon>
        <taxon>Laodelphax</taxon>
    </lineage>
</organism>
<dbReference type="AlphaFoldDB" id="A0A482WZE5"/>
<comment type="caution">
    <text evidence="2">The sequence shown here is derived from an EMBL/GenBank/DDBJ whole genome shotgun (WGS) entry which is preliminary data.</text>
</comment>
<dbReference type="EMBL" id="QKKF02020956">
    <property type="protein sequence ID" value="RZF38957.1"/>
    <property type="molecule type" value="Genomic_DNA"/>
</dbReference>
<accession>A0A482WZE5</accession>
<sequence>MNQVGGQWMCESLKERNEQRTDWKNMIGRVVEKGRKSESSSGGRANSGYWGRNIAPRNAVAGSREESAARGGGKVLANGGRRSGETLFDFPRSQDAFLSASRGESPPCALSATTMKLGRHAAAAAAPSLHYSRHSAAPHFY</sequence>
<proteinExistence type="predicted"/>
<protein>
    <submittedName>
        <fullName evidence="2">Uncharacterized protein</fullName>
    </submittedName>
</protein>
<evidence type="ECO:0000313" key="3">
    <source>
        <dbReference type="Proteomes" id="UP000291343"/>
    </source>
</evidence>
<dbReference type="Proteomes" id="UP000291343">
    <property type="component" value="Unassembled WGS sequence"/>
</dbReference>
<gene>
    <name evidence="2" type="ORF">LSTR_LSTR003700</name>
</gene>
<dbReference type="InParanoid" id="A0A482WZE5"/>
<feature type="region of interest" description="Disordered" evidence="1">
    <location>
        <begin position="30"/>
        <end position="88"/>
    </location>
</feature>
<keyword evidence="3" id="KW-1185">Reference proteome</keyword>
<name>A0A482WZE5_LAOST</name>
<evidence type="ECO:0000313" key="2">
    <source>
        <dbReference type="EMBL" id="RZF38957.1"/>
    </source>
</evidence>